<dbReference type="EMBL" id="JACHIP010000014">
    <property type="protein sequence ID" value="MBB5060510.1"/>
    <property type="molecule type" value="Genomic_DNA"/>
</dbReference>
<dbReference type="AlphaFoldDB" id="A0A7W7ZIE5"/>
<reference evidence="1 2" key="1">
    <citation type="submission" date="2020-08" db="EMBL/GenBank/DDBJ databases">
        <title>Genomic Encyclopedia of Type Strains, Phase IV (KMG-V): Genome sequencing to study the core and pangenomes of soil and plant-associated prokaryotes.</title>
        <authorList>
            <person name="Whitman W."/>
        </authorList>
    </citation>
    <scope>NUCLEOTIDE SEQUENCE [LARGE SCALE GENOMIC DNA]</scope>
    <source>
        <strain evidence="1 2">M8UP14</strain>
    </source>
</reference>
<protein>
    <submittedName>
        <fullName evidence="1">Uncharacterized protein</fullName>
    </submittedName>
</protein>
<comment type="caution">
    <text evidence="1">The sequence shown here is derived from an EMBL/GenBank/DDBJ whole genome shotgun (WGS) entry which is preliminary data.</text>
</comment>
<keyword evidence="2" id="KW-1185">Reference proteome</keyword>
<name>A0A7W7ZIE5_9BACT</name>
<evidence type="ECO:0000313" key="1">
    <source>
        <dbReference type="EMBL" id="MBB5060510.1"/>
    </source>
</evidence>
<sequence>MATAICNPGPGVCGKLGSVDRGRKLLRLEEAALLKSDCLELTRLTVLAFGDTEHHGMGVKLGTGITVDGRAMSCSKVAAANLPVSSGA</sequence>
<proteinExistence type="predicted"/>
<accession>A0A7W7ZIE5</accession>
<organism evidence="1 2">
    <name type="scientific">Granulicella aggregans</name>
    <dbReference type="NCBI Taxonomy" id="474949"/>
    <lineage>
        <taxon>Bacteria</taxon>
        <taxon>Pseudomonadati</taxon>
        <taxon>Acidobacteriota</taxon>
        <taxon>Terriglobia</taxon>
        <taxon>Terriglobales</taxon>
        <taxon>Acidobacteriaceae</taxon>
        <taxon>Granulicella</taxon>
    </lineage>
</organism>
<dbReference type="Proteomes" id="UP000540989">
    <property type="component" value="Unassembled WGS sequence"/>
</dbReference>
<evidence type="ECO:0000313" key="2">
    <source>
        <dbReference type="Proteomes" id="UP000540989"/>
    </source>
</evidence>
<gene>
    <name evidence="1" type="ORF">HDF16_005246</name>
</gene>